<feature type="region of interest" description="Disordered" evidence="1">
    <location>
        <begin position="23"/>
        <end position="49"/>
    </location>
</feature>
<proteinExistence type="predicted"/>
<evidence type="ECO:0000256" key="1">
    <source>
        <dbReference type="SAM" id="MobiDB-lite"/>
    </source>
</evidence>
<dbReference type="AlphaFoldDB" id="A0A444JRT6"/>
<name>A0A444JRT6_9GAMM</name>
<gene>
    <name evidence="3" type="ORF">EDI28_10555</name>
</gene>
<keyword evidence="2" id="KW-0732">Signal</keyword>
<organism evidence="3 4">
    <name type="scientific">Photobacterium chitinilyticum</name>
    <dbReference type="NCBI Taxonomy" id="2485123"/>
    <lineage>
        <taxon>Bacteria</taxon>
        <taxon>Pseudomonadati</taxon>
        <taxon>Pseudomonadota</taxon>
        <taxon>Gammaproteobacteria</taxon>
        <taxon>Vibrionales</taxon>
        <taxon>Vibrionaceae</taxon>
        <taxon>Photobacterium</taxon>
    </lineage>
</organism>
<dbReference type="EMBL" id="RJLM01000003">
    <property type="protein sequence ID" value="RWX55770.1"/>
    <property type="molecule type" value="Genomic_DNA"/>
</dbReference>
<keyword evidence="4" id="KW-1185">Reference proteome</keyword>
<evidence type="ECO:0000313" key="3">
    <source>
        <dbReference type="EMBL" id="RWX55770.1"/>
    </source>
</evidence>
<dbReference type="Proteomes" id="UP000287563">
    <property type="component" value="Unassembled WGS sequence"/>
</dbReference>
<feature type="chain" id="PRO_5019039295" evidence="2">
    <location>
        <begin position="23"/>
        <end position="109"/>
    </location>
</feature>
<feature type="signal peptide" evidence="2">
    <location>
        <begin position="1"/>
        <end position="22"/>
    </location>
</feature>
<dbReference type="RefSeq" id="WP_128783794.1">
    <property type="nucleotide sequence ID" value="NZ_JAKJSG010000122.1"/>
</dbReference>
<sequence>MKSLISFSLALCLAVFPSTVLAKKNHHKHHHKHHKHDHHNSHHHNEHYHNDRHRDVVIVNEHHHSYHESRLPEIATFAVIAGVTYAVVNNTFYKKSGNEYRSVQQPAYR</sequence>
<comment type="caution">
    <text evidence="3">The sequence shown here is derived from an EMBL/GenBank/DDBJ whole genome shotgun (WGS) entry which is preliminary data.</text>
</comment>
<feature type="compositionally biased region" description="Basic residues" evidence="1">
    <location>
        <begin position="23"/>
        <end position="46"/>
    </location>
</feature>
<evidence type="ECO:0000313" key="4">
    <source>
        <dbReference type="Proteomes" id="UP000287563"/>
    </source>
</evidence>
<dbReference type="OrthoDB" id="7068235at2"/>
<accession>A0A444JRT6</accession>
<reference evidence="3 4" key="1">
    <citation type="submission" date="2018-11" db="EMBL/GenBank/DDBJ databases">
        <title>Photobacterium sp. BEI247 sp. nov., a marine bacterium isolated from Yongle Blue Hole in the South China Sea.</title>
        <authorList>
            <person name="Wang X."/>
        </authorList>
    </citation>
    <scope>NUCLEOTIDE SEQUENCE [LARGE SCALE GENOMIC DNA]</scope>
    <source>
        <strain evidence="4">BEI247</strain>
    </source>
</reference>
<protein>
    <submittedName>
        <fullName evidence="3">Uncharacterized protein</fullName>
    </submittedName>
</protein>
<evidence type="ECO:0000256" key="2">
    <source>
        <dbReference type="SAM" id="SignalP"/>
    </source>
</evidence>